<evidence type="ECO:0000256" key="1">
    <source>
        <dbReference type="SAM" id="Phobius"/>
    </source>
</evidence>
<accession>A0A8D8WWW1</accession>
<dbReference type="AlphaFoldDB" id="A0A8D8WWW1"/>
<reference evidence="2" key="1">
    <citation type="submission" date="2021-05" db="EMBL/GenBank/DDBJ databases">
        <authorList>
            <person name="Alioto T."/>
            <person name="Alioto T."/>
            <person name="Gomez Garrido J."/>
        </authorList>
    </citation>
    <scope>NUCLEOTIDE SEQUENCE</scope>
</reference>
<dbReference type="EMBL" id="HBUF01237123">
    <property type="protein sequence ID" value="CAG6675568.1"/>
    <property type="molecule type" value="Transcribed_RNA"/>
</dbReference>
<feature type="transmembrane region" description="Helical" evidence="1">
    <location>
        <begin position="58"/>
        <end position="80"/>
    </location>
</feature>
<keyword evidence="1" id="KW-1133">Transmembrane helix</keyword>
<keyword evidence="1" id="KW-0472">Membrane</keyword>
<sequence>MKRMGGREKRRQGQWIGRKWRGWEGEREKTKKREKKIDMPRSEILRQRNNTIQTCDNLLFLLVSFFVLLLLPSSSSFSYFSFLSFLCFYNPILSLSHTHSLFLFLLAFSLYIKLCF</sequence>
<organism evidence="2">
    <name type="scientific">Cacopsylla melanoneura</name>
    <dbReference type="NCBI Taxonomy" id="428564"/>
    <lineage>
        <taxon>Eukaryota</taxon>
        <taxon>Metazoa</taxon>
        <taxon>Ecdysozoa</taxon>
        <taxon>Arthropoda</taxon>
        <taxon>Hexapoda</taxon>
        <taxon>Insecta</taxon>
        <taxon>Pterygota</taxon>
        <taxon>Neoptera</taxon>
        <taxon>Paraneoptera</taxon>
        <taxon>Hemiptera</taxon>
        <taxon>Sternorrhyncha</taxon>
        <taxon>Psylloidea</taxon>
        <taxon>Psyllidae</taxon>
        <taxon>Psyllinae</taxon>
        <taxon>Cacopsylla</taxon>
    </lineage>
</organism>
<name>A0A8D8WWW1_9HEMI</name>
<keyword evidence="1" id="KW-0812">Transmembrane</keyword>
<feature type="transmembrane region" description="Helical" evidence="1">
    <location>
        <begin position="92"/>
        <end position="112"/>
    </location>
</feature>
<evidence type="ECO:0008006" key="3">
    <source>
        <dbReference type="Google" id="ProtNLM"/>
    </source>
</evidence>
<evidence type="ECO:0000313" key="2">
    <source>
        <dbReference type="EMBL" id="CAG6675568.1"/>
    </source>
</evidence>
<proteinExistence type="predicted"/>
<protein>
    <recommendedName>
        <fullName evidence="3">Transmembrane protein</fullName>
    </recommendedName>
</protein>